<protein>
    <submittedName>
        <fullName evidence="1">Uncharacterized protein</fullName>
    </submittedName>
</protein>
<dbReference type="EMBL" id="CM023475">
    <property type="protein sequence ID" value="KAH7946354.1"/>
    <property type="molecule type" value="Genomic_DNA"/>
</dbReference>
<accession>A0ACB8CND7</accession>
<organism evidence="1 2">
    <name type="scientific">Dermacentor silvarum</name>
    <name type="common">Tick</name>
    <dbReference type="NCBI Taxonomy" id="543639"/>
    <lineage>
        <taxon>Eukaryota</taxon>
        <taxon>Metazoa</taxon>
        <taxon>Ecdysozoa</taxon>
        <taxon>Arthropoda</taxon>
        <taxon>Chelicerata</taxon>
        <taxon>Arachnida</taxon>
        <taxon>Acari</taxon>
        <taxon>Parasitiformes</taxon>
        <taxon>Ixodida</taxon>
        <taxon>Ixodoidea</taxon>
        <taxon>Ixodidae</taxon>
        <taxon>Rhipicephalinae</taxon>
        <taxon>Dermacentor</taxon>
    </lineage>
</organism>
<evidence type="ECO:0000313" key="2">
    <source>
        <dbReference type="Proteomes" id="UP000821865"/>
    </source>
</evidence>
<evidence type="ECO:0000313" key="1">
    <source>
        <dbReference type="EMBL" id="KAH7946354.1"/>
    </source>
</evidence>
<dbReference type="Proteomes" id="UP000821865">
    <property type="component" value="Chromosome 6"/>
</dbReference>
<comment type="caution">
    <text evidence="1">The sequence shown here is derived from an EMBL/GenBank/DDBJ whole genome shotgun (WGS) entry which is preliminary data.</text>
</comment>
<proteinExistence type="predicted"/>
<name>A0ACB8CND7_DERSI</name>
<sequence>MLYAAAAPDQTSYSEALRKSGWSAGSPANGGYEHQTSVSSCFSAQSLTASSKVEAQSPPRSSTPGSGQIQLWQFLLELLSDSNNANCITWEGSNGEFKLIDPDEVARRWGERKSKPNMNYDKLSRALRYYYDKNIMTKVHGKRYAYKFDFHGLTQAQQPPTPESSAAYRLQTELLLPHYRSNYIGAHQPSPMGLPPSAAAAAAAVRSPYWTPSATGACNLYPNLSGHSLTHAGHRANGLSHYYT</sequence>
<keyword evidence="2" id="KW-1185">Reference proteome</keyword>
<reference evidence="1" key="1">
    <citation type="submission" date="2020-05" db="EMBL/GenBank/DDBJ databases">
        <title>Large-scale comparative analyses of tick genomes elucidate their genetic diversity and vector capacities.</title>
        <authorList>
            <person name="Jia N."/>
            <person name="Wang J."/>
            <person name="Shi W."/>
            <person name="Du L."/>
            <person name="Sun Y."/>
            <person name="Zhan W."/>
            <person name="Jiang J."/>
            <person name="Wang Q."/>
            <person name="Zhang B."/>
            <person name="Ji P."/>
            <person name="Sakyi L.B."/>
            <person name="Cui X."/>
            <person name="Yuan T."/>
            <person name="Jiang B."/>
            <person name="Yang W."/>
            <person name="Lam T.T.-Y."/>
            <person name="Chang Q."/>
            <person name="Ding S."/>
            <person name="Wang X."/>
            <person name="Zhu J."/>
            <person name="Ruan X."/>
            <person name="Zhao L."/>
            <person name="Wei J."/>
            <person name="Que T."/>
            <person name="Du C."/>
            <person name="Cheng J."/>
            <person name="Dai P."/>
            <person name="Han X."/>
            <person name="Huang E."/>
            <person name="Gao Y."/>
            <person name="Liu J."/>
            <person name="Shao H."/>
            <person name="Ye R."/>
            <person name="Li L."/>
            <person name="Wei W."/>
            <person name="Wang X."/>
            <person name="Wang C."/>
            <person name="Yang T."/>
            <person name="Huo Q."/>
            <person name="Li W."/>
            <person name="Guo W."/>
            <person name="Chen H."/>
            <person name="Zhou L."/>
            <person name="Ni X."/>
            <person name="Tian J."/>
            <person name="Zhou Y."/>
            <person name="Sheng Y."/>
            <person name="Liu T."/>
            <person name="Pan Y."/>
            <person name="Xia L."/>
            <person name="Li J."/>
            <person name="Zhao F."/>
            <person name="Cao W."/>
        </authorList>
    </citation>
    <scope>NUCLEOTIDE SEQUENCE</scope>
    <source>
        <strain evidence="1">Dsil-2018</strain>
    </source>
</reference>
<gene>
    <name evidence="1" type="ORF">HPB49_023415</name>
</gene>